<dbReference type="PANTHER" id="PTHR12131">
    <property type="entry name" value="ATP-DEPENDENT RNA AND DNA HELICASE"/>
    <property type="match status" value="1"/>
</dbReference>
<comment type="caution">
    <text evidence="7">The sequence shown here is derived from an EMBL/GenBank/DDBJ whole genome shotgun (WGS) entry which is preliminary data.</text>
</comment>
<keyword evidence="3 7" id="KW-0347">Helicase</keyword>
<dbReference type="PROSITE" id="PS51194">
    <property type="entry name" value="HELICASE_CTER"/>
    <property type="match status" value="1"/>
</dbReference>
<evidence type="ECO:0000259" key="5">
    <source>
        <dbReference type="PROSITE" id="PS51192"/>
    </source>
</evidence>
<dbReference type="PANTHER" id="PTHR12131:SF1">
    <property type="entry name" value="ATP-DEPENDENT RNA HELICASE SUPV3L1, MITOCHONDRIAL-RELATED"/>
    <property type="match status" value="1"/>
</dbReference>
<gene>
    <name evidence="7" type="ORF">ACFFIX_15410</name>
</gene>
<dbReference type="Proteomes" id="UP001589854">
    <property type="component" value="Unassembled WGS sequence"/>
</dbReference>
<protein>
    <submittedName>
        <fullName evidence="7">Helicase-related protein</fullName>
    </submittedName>
</protein>
<organism evidence="7 8">
    <name type="scientific">Metabacillus herbersteinensis</name>
    <dbReference type="NCBI Taxonomy" id="283816"/>
    <lineage>
        <taxon>Bacteria</taxon>
        <taxon>Bacillati</taxon>
        <taxon>Bacillota</taxon>
        <taxon>Bacilli</taxon>
        <taxon>Bacillales</taxon>
        <taxon>Bacillaceae</taxon>
        <taxon>Metabacillus</taxon>
    </lineage>
</organism>
<dbReference type="InterPro" id="IPR014001">
    <property type="entry name" value="Helicase_ATP-bd"/>
</dbReference>
<keyword evidence="1" id="KW-0547">Nucleotide-binding</keyword>
<dbReference type="RefSeq" id="WP_378935522.1">
    <property type="nucleotide sequence ID" value="NZ_JBHLVO010000013.1"/>
</dbReference>
<dbReference type="SMART" id="SM00490">
    <property type="entry name" value="HELICc"/>
    <property type="match status" value="1"/>
</dbReference>
<dbReference type="InterPro" id="IPR050699">
    <property type="entry name" value="RNA-DNA_Helicase"/>
</dbReference>
<dbReference type="SUPFAM" id="SSF52540">
    <property type="entry name" value="P-loop containing nucleoside triphosphate hydrolases"/>
    <property type="match status" value="1"/>
</dbReference>
<evidence type="ECO:0000256" key="3">
    <source>
        <dbReference type="ARBA" id="ARBA00022806"/>
    </source>
</evidence>
<keyword evidence="8" id="KW-1185">Reference proteome</keyword>
<dbReference type="Gene3D" id="1.20.272.40">
    <property type="match status" value="1"/>
</dbReference>
<dbReference type="InterPro" id="IPR027417">
    <property type="entry name" value="P-loop_NTPase"/>
</dbReference>
<name>A0ABV6GGL6_9BACI</name>
<keyword evidence="2" id="KW-0378">Hydrolase</keyword>
<keyword evidence="4" id="KW-0067">ATP-binding</keyword>
<evidence type="ECO:0000256" key="2">
    <source>
        <dbReference type="ARBA" id="ARBA00022801"/>
    </source>
</evidence>
<evidence type="ECO:0000313" key="8">
    <source>
        <dbReference type="Proteomes" id="UP001589854"/>
    </source>
</evidence>
<dbReference type="GO" id="GO:0004386">
    <property type="term" value="F:helicase activity"/>
    <property type="evidence" value="ECO:0007669"/>
    <property type="project" value="UniProtKB-KW"/>
</dbReference>
<dbReference type="InterPro" id="IPR001650">
    <property type="entry name" value="Helicase_C-like"/>
</dbReference>
<dbReference type="Pfam" id="PF00271">
    <property type="entry name" value="Helicase_C"/>
    <property type="match status" value="1"/>
</dbReference>
<dbReference type="Pfam" id="PF22527">
    <property type="entry name" value="DEXQc_Suv3"/>
    <property type="match status" value="1"/>
</dbReference>
<feature type="domain" description="Helicase C-terminal" evidence="6">
    <location>
        <begin position="496"/>
        <end position="649"/>
    </location>
</feature>
<dbReference type="Gene3D" id="3.40.50.300">
    <property type="entry name" value="P-loop containing nucleotide triphosphate hydrolases"/>
    <property type="match status" value="2"/>
</dbReference>
<evidence type="ECO:0000259" key="6">
    <source>
        <dbReference type="PROSITE" id="PS51194"/>
    </source>
</evidence>
<proteinExistence type="predicted"/>
<evidence type="ECO:0000256" key="1">
    <source>
        <dbReference type="ARBA" id="ARBA00022741"/>
    </source>
</evidence>
<sequence>MNEILTKYYAQAVDRTKKIVLEDLFKYLERKVTLPSIEQYLRERGPYIDQIWLNSWLNTATSHASTAEKIGYLSDKGFQVEGVRKKLINQMFRTEIRDVEPFDVMGWLNSWIVDQLESWEQRYEQARESYLHQMHIQQQRELRRKMVLKVEHYINQVLGAHYEELYLYVRYLLGSNLAIEVEQKGLILSTEEITFSSYLYNETELAYNAHHYEEDLTEQYEQLISTYLFDFGPNWLKDHLSSHLFEEYFEMFDETLSDSLLREAAFEPFNNLSADLFEDLLEEYLSDLIKLIDIPFDLATHQEIFTKDLSERERKLVEESEEVTRRKEEEERMIEDIFGREYNLPAGRNIQYVLHVGETNTGKTFQAIKRMKAASSGLYLAPLRLLAFEIYERLNEEAVPCSLKTGEDEKLVDDANHLACTVEMFHEKDFYEVVVIDESQMIADKDRGFSWYKAMTKANAKEVHIICSFNAESMILQLLGESEVKVHVYVRDIPLEVESTLFRLGHAKKGDALVCFSRRRVLETASELQKTGRQVSMIYGSMPPETRKKQMQRFIKGETAVIVSTDAIGMGLNLPIRRIVFLENDKFDGTRRRTLKSHEVKQIAGRAGRKGIYEIGKVAFTSDSKPMTRLLEQEDEPLKVFAIAPTTGVLERFQKYSRKLSLFFYLWEQFESASGTKKATLSEERLLYEMVEDTLIEVKLSVADLYSFLHLPFSTNEPSLRAEWKRKLEAIVEVDELPDPYIKESGLEELELSYKSVGLHLLFLYKLGRNTEAHYWERVREEISDKIHEHLKLGVQLVKKTCKYCRKSLPQRFKFQACDECHFARHDNKKFFNTNSGTKGGPSH</sequence>
<accession>A0ABV6GGL6</accession>
<feature type="domain" description="Helicase ATP-binding" evidence="5">
    <location>
        <begin position="344"/>
        <end position="468"/>
    </location>
</feature>
<evidence type="ECO:0000256" key="4">
    <source>
        <dbReference type="ARBA" id="ARBA00022840"/>
    </source>
</evidence>
<dbReference type="EMBL" id="JBHLVO010000013">
    <property type="protein sequence ID" value="MFC0272821.1"/>
    <property type="molecule type" value="Genomic_DNA"/>
</dbReference>
<reference evidence="7 8" key="1">
    <citation type="submission" date="2024-09" db="EMBL/GenBank/DDBJ databases">
        <authorList>
            <person name="Sun Q."/>
            <person name="Mori K."/>
        </authorList>
    </citation>
    <scope>NUCLEOTIDE SEQUENCE [LARGE SCALE GENOMIC DNA]</scope>
    <source>
        <strain evidence="7 8">CCM 7228</strain>
    </source>
</reference>
<dbReference type="SMART" id="SM00487">
    <property type="entry name" value="DEXDc"/>
    <property type="match status" value="1"/>
</dbReference>
<dbReference type="PROSITE" id="PS51192">
    <property type="entry name" value="HELICASE_ATP_BIND_1"/>
    <property type="match status" value="1"/>
</dbReference>
<dbReference type="InterPro" id="IPR055206">
    <property type="entry name" value="DEXQc_SUV3"/>
</dbReference>
<evidence type="ECO:0000313" key="7">
    <source>
        <dbReference type="EMBL" id="MFC0272821.1"/>
    </source>
</evidence>